<dbReference type="Proteomes" id="UP000234181">
    <property type="component" value="Unassembled WGS sequence"/>
</dbReference>
<reference evidence="3 4" key="1">
    <citation type="submission" date="2017-10" db="EMBL/GenBank/DDBJ databases">
        <authorList>
            <person name="Regsiter A."/>
            <person name="William W."/>
        </authorList>
    </citation>
    <scope>NUCLEOTIDE SEQUENCE [LARGE SCALE GENOMIC DNA]</scope>
    <source>
        <strain evidence="1 4">CFBP6984</strain>
        <strain evidence="2 3">CFBP7430</strain>
    </source>
</reference>
<evidence type="ECO:0000313" key="2">
    <source>
        <dbReference type="EMBL" id="SON82966.1"/>
    </source>
</evidence>
<sequence>MVGEAVDPVGTGKPCERRLGYGGRGRNRTADTGIFNPLLYQLSYSATYPATRCLRCEDAHYSEQAQFGQALRATLLTAALRNAFLAPLHAARPGTWPSLRASTGDCHAPAPPAAVVRRPAAAGRVCATAGARGAAAGHLALCRPVA</sequence>
<dbReference type="Proteomes" id="UP000234166">
    <property type="component" value="Unassembled WGS sequence"/>
</dbReference>
<evidence type="ECO:0000313" key="4">
    <source>
        <dbReference type="Proteomes" id="UP000234181"/>
    </source>
</evidence>
<protein>
    <submittedName>
        <fullName evidence="2">Uncharacterized protein</fullName>
    </submittedName>
</protein>
<organism evidence="2 3">
    <name type="scientific">Xanthomonas campestris pv. phaseoli</name>
    <dbReference type="NCBI Taxonomy" id="317013"/>
    <lineage>
        <taxon>Bacteria</taxon>
        <taxon>Pseudomonadati</taxon>
        <taxon>Pseudomonadota</taxon>
        <taxon>Gammaproteobacteria</taxon>
        <taxon>Lysobacterales</taxon>
        <taxon>Lysobacteraceae</taxon>
        <taxon>Xanthomonas</taxon>
    </lineage>
</organism>
<comment type="caution">
    <text evidence="2">The sequence shown here is derived from an EMBL/GenBank/DDBJ whole genome shotgun (WGS) entry which is preliminary data.</text>
</comment>
<dbReference type="AntiFam" id="ANF00012">
    <property type="entry name" value="tRNA translation"/>
</dbReference>
<evidence type="ECO:0000313" key="3">
    <source>
        <dbReference type="Proteomes" id="UP000234166"/>
    </source>
</evidence>
<proteinExistence type="predicted"/>
<keyword evidence="4" id="KW-1185">Reference proteome</keyword>
<dbReference type="EMBL" id="OCYT01000039">
    <property type="protein sequence ID" value="SON77371.1"/>
    <property type="molecule type" value="Genomic_DNA"/>
</dbReference>
<dbReference type="AlphaFoldDB" id="A0AB38DY44"/>
<dbReference type="EMBL" id="OCYS01000037">
    <property type="protein sequence ID" value="SON82966.1"/>
    <property type="molecule type" value="Genomic_DNA"/>
</dbReference>
<gene>
    <name evidence="1" type="ORF">XAP6984_1330039</name>
    <name evidence="2" type="ORF">XAP7430_1310040</name>
</gene>
<accession>A0AB38DY44</accession>
<evidence type="ECO:0000313" key="1">
    <source>
        <dbReference type="EMBL" id="SON77371.1"/>
    </source>
</evidence>
<name>A0AB38DY44_XANCH</name>